<evidence type="ECO:0000256" key="1">
    <source>
        <dbReference type="SAM" id="Phobius"/>
    </source>
</evidence>
<proteinExistence type="predicted"/>
<organism evidence="2 3">
    <name type="scientific">Microbacterium lacticum</name>
    <dbReference type="NCBI Taxonomy" id="33885"/>
    <lineage>
        <taxon>Bacteria</taxon>
        <taxon>Bacillati</taxon>
        <taxon>Actinomycetota</taxon>
        <taxon>Actinomycetes</taxon>
        <taxon>Micrococcales</taxon>
        <taxon>Microbacteriaceae</taxon>
        <taxon>Microbacterium</taxon>
    </lineage>
</organism>
<protein>
    <submittedName>
        <fullName evidence="2">Uncharacterized protein</fullName>
    </submittedName>
</protein>
<gene>
    <name evidence="2" type="ORF">FHX68_0021</name>
</gene>
<keyword evidence="1" id="KW-0472">Membrane</keyword>
<keyword evidence="3" id="KW-1185">Reference proteome</keyword>
<keyword evidence="1" id="KW-0812">Transmembrane</keyword>
<feature type="transmembrane region" description="Helical" evidence="1">
    <location>
        <begin position="49"/>
        <end position="68"/>
    </location>
</feature>
<sequence length="284" mass="30145">MSSRKAPRCRRSLGDVLPVTRRRFDEALDEVRNSPARLTPPSRRGGRDFWVSIAAVAVSIVALIAVIVQTGATQDQARAAADALDAQTRMTDIQSIGSVVLTFDADGLVVANRGGISAPPVGVWLLTRSGENHVSEVTGTLGGLPACSTTQLPAELLRSAREQGDTSGREFDPSAASDREAYLALQAPSGARFLLADTGYFASIDTDAILETPQSQTEPYHLTVDPLSVLRSSRLWEVSADTYWEGADSVSTYQLDPSLAIQGAVTGYGPTIRIDRDSGCAAAP</sequence>
<dbReference type="Proteomes" id="UP000319804">
    <property type="component" value="Unassembled WGS sequence"/>
</dbReference>
<accession>A0A4Y3UM96</accession>
<evidence type="ECO:0000313" key="3">
    <source>
        <dbReference type="Proteomes" id="UP000319804"/>
    </source>
</evidence>
<name>A0A4Y3UM96_9MICO</name>
<reference evidence="2 3" key="1">
    <citation type="submission" date="2019-06" db="EMBL/GenBank/DDBJ databases">
        <title>Sequencing the genomes of 1000 actinobacteria strains.</title>
        <authorList>
            <person name="Klenk H.-P."/>
        </authorList>
    </citation>
    <scope>NUCLEOTIDE SEQUENCE [LARGE SCALE GENOMIC DNA]</scope>
    <source>
        <strain evidence="2 3">DSM 20427</strain>
    </source>
</reference>
<dbReference type="EMBL" id="VFPS01000001">
    <property type="protein sequence ID" value="TQM99956.1"/>
    <property type="molecule type" value="Genomic_DNA"/>
</dbReference>
<keyword evidence="1" id="KW-1133">Transmembrane helix</keyword>
<evidence type="ECO:0000313" key="2">
    <source>
        <dbReference type="EMBL" id="TQM99956.1"/>
    </source>
</evidence>
<comment type="caution">
    <text evidence="2">The sequence shown here is derived from an EMBL/GenBank/DDBJ whole genome shotgun (WGS) entry which is preliminary data.</text>
</comment>
<dbReference type="AlphaFoldDB" id="A0A4Y3UM96"/>